<name>A0ACB9CFZ3_9ASTR</name>
<protein>
    <submittedName>
        <fullName evidence="1">Uncharacterized protein</fullName>
    </submittedName>
</protein>
<proteinExistence type="predicted"/>
<keyword evidence="2" id="KW-1185">Reference proteome</keyword>
<evidence type="ECO:0000313" key="2">
    <source>
        <dbReference type="Proteomes" id="UP001056120"/>
    </source>
</evidence>
<reference evidence="2" key="1">
    <citation type="journal article" date="2022" name="Mol. Ecol. Resour.">
        <title>The genomes of chicory, endive, great burdock and yacon provide insights into Asteraceae palaeo-polyploidization history and plant inulin production.</title>
        <authorList>
            <person name="Fan W."/>
            <person name="Wang S."/>
            <person name="Wang H."/>
            <person name="Wang A."/>
            <person name="Jiang F."/>
            <person name="Liu H."/>
            <person name="Zhao H."/>
            <person name="Xu D."/>
            <person name="Zhang Y."/>
        </authorList>
    </citation>
    <scope>NUCLEOTIDE SEQUENCE [LARGE SCALE GENOMIC DNA]</scope>
    <source>
        <strain evidence="2">cv. Yunnan</strain>
    </source>
</reference>
<comment type="caution">
    <text evidence="1">The sequence shown here is derived from an EMBL/GenBank/DDBJ whole genome shotgun (WGS) entry which is preliminary data.</text>
</comment>
<organism evidence="1 2">
    <name type="scientific">Smallanthus sonchifolius</name>
    <dbReference type="NCBI Taxonomy" id="185202"/>
    <lineage>
        <taxon>Eukaryota</taxon>
        <taxon>Viridiplantae</taxon>
        <taxon>Streptophyta</taxon>
        <taxon>Embryophyta</taxon>
        <taxon>Tracheophyta</taxon>
        <taxon>Spermatophyta</taxon>
        <taxon>Magnoliopsida</taxon>
        <taxon>eudicotyledons</taxon>
        <taxon>Gunneridae</taxon>
        <taxon>Pentapetalae</taxon>
        <taxon>asterids</taxon>
        <taxon>campanulids</taxon>
        <taxon>Asterales</taxon>
        <taxon>Asteraceae</taxon>
        <taxon>Asteroideae</taxon>
        <taxon>Heliantheae alliance</taxon>
        <taxon>Millerieae</taxon>
        <taxon>Smallanthus</taxon>
    </lineage>
</organism>
<dbReference type="Proteomes" id="UP001056120">
    <property type="component" value="Linkage Group LG21"/>
</dbReference>
<dbReference type="EMBL" id="CM042038">
    <property type="protein sequence ID" value="KAI3733217.1"/>
    <property type="molecule type" value="Genomic_DNA"/>
</dbReference>
<evidence type="ECO:0000313" key="1">
    <source>
        <dbReference type="EMBL" id="KAI3733217.1"/>
    </source>
</evidence>
<sequence>MVISSNPTIIQQAIRLSHRLTDQEVTQGTLPHRGALSKTTDNKRKFDSSFPKTFQSNPPSQQQQQQHRKLEPSKNNNQSTSSQQNQGSYVGKYPKCNKCNFHHHGACDRYRCHWCGKMGHLAKDCRVDLQNKHTSPKDAPKGCFECGKEGHFKKNCPQLRRNGNGNACIYERIRVTDSPIHNILNILEQISPEPHVGAANHTGISSCDPYLKSMPLQLFINAYLSTFSSGHNHGWFCC</sequence>
<accession>A0ACB9CFZ3</accession>
<reference evidence="1 2" key="2">
    <citation type="journal article" date="2022" name="Mol. Ecol. Resour.">
        <title>The genomes of chicory, endive, great burdock and yacon provide insights into Asteraceae paleo-polyploidization history and plant inulin production.</title>
        <authorList>
            <person name="Fan W."/>
            <person name="Wang S."/>
            <person name="Wang H."/>
            <person name="Wang A."/>
            <person name="Jiang F."/>
            <person name="Liu H."/>
            <person name="Zhao H."/>
            <person name="Xu D."/>
            <person name="Zhang Y."/>
        </authorList>
    </citation>
    <scope>NUCLEOTIDE SEQUENCE [LARGE SCALE GENOMIC DNA]</scope>
    <source>
        <strain evidence="2">cv. Yunnan</strain>
        <tissue evidence="1">Leaves</tissue>
    </source>
</reference>
<gene>
    <name evidence="1" type="ORF">L1987_64437</name>
</gene>